<reference evidence="1" key="1">
    <citation type="submission" date="2019-10" db="EMBL/GenBank/DDBJ databases">
        <title>Conservation and host-specific expression of non-tandemly repeated heterogenous ribosome RNA gene in arbuscular mycorrhizal fungi.</title>
        <authorList>
            <person name="Maeda T."/>
            <person name="Kobayashi Y."/>
            <person name="Nakagawa T."/>
            <person name="Ezawa T."/>
            <person name="Yamaguchi K."/>
            <person name="Bino T."/>
            <person name="Nishimoto Y."/>
            <person name="Shigenobu S."/>
            <person name="Kawaguchi M."/>
        </authorList>
    </citation>
    <scope>NUCLEOTIDE SEQUENCE</scope>
    <source>
        <strain evidence="1">HR1</strain>
    </source>
</reference>
<accession>A0A8H3LPW6</accession>
<evidence type="ECO:0000313" key="1">
    <source>
        <dbReference type="EMBL" id="GES89715.1"/>
    </source>
</evidence>
<sequence>MMAAYMLDPHFLEESEDVDIEAIGYAEFTEFTNKRFGQEESVKLFAELVVFRQKNSPYDNETIGYHHPFLVYPYGGNLGQKVTHVK</sequence>
<name>A0A8H3LPW6_9GLOM</name>
<organism evidence="1 2">
    <name type="scientific">Rhizophagus clarus</name>
    <dbReference type="NCBI Taxonomy" id="94130"/>
    <lineage>
        <taxon>Eukaryota</taxon>
        <taxon>Fungi</taxon>
        <taxon>Fungi incertae sedis</taxon>
        <taxon>Mucoromycota</taxon>
        <taxon>Glomeromycotina</taxon>
        <taxon>Glomeromycetes</taxon>
        <taxon>Glomerales</taxon>
        <taxon>Glomeraceae</taxon>
        <taxon>Rhizophagus</taxon>
    </lineage>
</organism>
<proteinExistence type="predicted"/>
<dbReference type="EMBL" id="BLAL01000191">
    <property type="protein sequence ID" value="GES89715.1"/>
    <property type="molecule type" value="Genomic_DNA"/>
</dbReference>
<comment type="caution">
    <text evidence="1">The sequence shown here is derived from an EMBL/GenBank/DDBJ whole genome shotgun (WGS) entry which is preliminary data.</text>
</comment>
<protein>
    <submittedName>
        <fullName evidence="1">Uncharacterized protein</fullName>
    </submittedName>
</protein>
<dbReference type="AlphaFoldDB" id="A0A8H3LPW6"/>
<dbReference type="OrthoDB" id="2421461at2759"/>
<gene>
    <name evidence="1" type="ORF">RCL2_001660300</name>
</gene>
<evidence type="ECO:0000313" key="2">
    <source>
        <dbReference type="Proteomes" id="UP000615446"/>
    </source>
</evidence>
<dbReference type="Proteomes" id="UP000615446">
    <property type="component" value="Unassembled WGS sequence"/>
</dbReference>